<dbReference type="PANTHER" id="PTHR44858">
    <property type="entry name" value="TETRATRICOPEPTIDE REPEAT PROTEIN 6"/>
    <property type="match status" value="1"/>
</dbReference>
<gene>
    <name evidence="4" type="ORF">CPELLU_LOCUS7783</name>
</gene>
<evidence type="ECO:0000256" key="3">
    <source>
        <dbReference type="PROSITE-ProRule" id="PRU00339"/>
    </source>
</evidence>
<name>A0A9N9GNA5_9GLOM</name>
<evidence type="ECO:0000313" key="4">
    <source>
        <dbReference type="EMBL" id="CAG8618160.1"/>
    </source>
</evidence>
<accession>A0A9N9GNA5</accession>
<evidence type="ECO:0000313" key="5">
    <source>
        <dbReference type="Proteomes" id="UP000789759"/>
    </source>
</evidence>
<dbReference type="InterPro" id="IPR011990">
    <property type="entry name" value="TPR-like_helical_dom_sf"/>
</dbReference>
<dbReference type="Pfam" id="PF00515">
    <property type="entry name" value="TPR_1"/>
    <property type="match status" value="1"/>
</dbReference>
<proteinExistence type="predicted"/>
<organism evidence="4 5">
    <name type="scientific">Cetraspora pellucida</name>
    <dbReference type="NCBI Taxonomy" id="1433469"/>
    <lineage>
        <taxon>Eukaryota</taxon>
        <taxon>Fungi</taxon>
        <taxon>Fungi incertae sedis</taxon>
        <taxon>Mucoromycota</taxon>
        <taxon>Glomeromycotina</taxon>
        <taxon>Glomeromycetes</taxon>
        <taxon>Diversisporales</taxon>
        <taxon>Gigasporaceae</taxon>
        <taxon>Cetraspora</taxon>
    </lineage>
</organism>
<dbReference type="Pfam" id="PF13181">
    <property type="entry name" value="TPR_8"/>
    <property type="match status" value="2"/>
</dbReference>
<dbReference type="InterPro" id="IPR019734">
    <property type="entry name" value="TPR_rpt"/>
</dbReference>
<protein>
    <submittedName>
        <fullName evidence="4">6394_t:CDS:1</fullName>
    </submittedName>
</protein>
<sequence length="266" mass="30681">MLMDRSKDGKYEESLIDFNKSLEIDQNNAEALSCRVMTLLDMGQREKSLADLNKLLEIHPYCEAGLTARILVYQRMGKYVDEFLKLSIIGLEIDFFATRNNGYIYSQLGQYEESITCLNKTLAIRSNDITSLCSRGSTYLKMANEAFLINRGYIYSEMDKYNESIADFNKSLEISPNNVMTLNAPYQKIGKHNESLADLNKSLEISPDFPDHIPILMHRGIAYYNLDMFEESLNDLNKFLESDPKNETALKYCKEIYQKTTGFKFF</sequence>
<keyword evidence="1" id="KW-0677">Repeat</keyword>
<feature type="repeat" description="TPR" evidence="3">
    <location>
        <begin position="145"/>
        <end position="178"/>
    </location>
</feature>
<dbReference type="EMBL" id="CAJVQA010005323">
    <property type="protein sequence ID" value="CAG8618160.1"/>
    <property type="molecule type" value="Genomic_DNA"/>
</dbReference>
<dbReference type="InterPro" id="IPR050498">
    <property type="entry name" value="Ycf3"/>
</dbReference>
<dbReference type="PROSITE" id="PS50005">
    <property type="entry name" value="TPR"/>
    <property type="match status" value="2"/>
</dbReference>
<feature type="repeat" description="TPR" evidence="3">
    <location>
        <begin position="213"/>
        <end position="246"/>
    </location>
</feature>
<evidence type="ECO:0000256" key="2">
    <source>
        <dbReference type="ARBA" id="ARBA00022803"/>
    </source>
</evidence>
<keyword evidence="5" id="KW-1185">Reference proteome</keyword>
<dbReference type="AlphaFoldDB" id="A0A9N9GNA5"/>
<dbReference type="SUPFAM" id="SSF48452">
    <property type="entry name" value="TPR-like"/>
    <property type="match status" value="2"/>
</dbReference>
<comment type="caution">
    <text evidence="4">The sequence shown here is derived from an EMBL/GenBank/DDBJ whole genome shotgun (WGS) entry which is preliminary data.</text>
</comment>
<evidence type="ECO:0000256" key="1">
    <source>
        <dbReference type="ARBA" id="ARBA00022737"/>
    </source>
</evidence>
<dbReference type="OrthoDB" id="1926212at2759"/>
<dbReference type="Pfam" id="PF13414">
    <property type="entry name" value="TPR_11"/>
    <property type="match status" value="1"/>
</dbReference>
<dbReference type="PANTHER" id="PTHR44858:SF1">
    <property type="entry name" value="UDP-N-ACETYLGLUCOSAMINE--PEPTIDE N-ACETYLGLUCOSAMINYLTRANSFERASE SPINDLY-RELATED"/>
    <property type="match status" value="1"/>
</dbReference>
<dbReference type="Gene3D" id="1.25.40.10">
    <property type="entry name" value="Tetratricopeptide repeat domain"/>
    <property type="match status" value="4"/>
</dbReference>
<dbReference type="Proteomes" id="UP000789759">
    <property type="component" value="Unassembled WGS sequence"/>
</dbReference>
<reference evidence="4" key="1">
    <citation type="submission" date="2021-06" db="EMBL/GenBank/DDBJ databases">
        <authorList>
            <person name="Kallberg Y."/>
            <person name="Tangrot J."/>
            <person name="Rosling A."/>
        </authorList>
    </citation>
    <scope>NUCLEOTIDE SEQUENCE</scope>
    <source>
        <strain evidence="4">FL966</strain>
    </source>
</reference>
<dbReference type="SMART" id="SM00028">
    <property type="entry name" value="TPR"/>
    <property type="match status" value="4"/>
</dbReference>
<keyword evidence="2 3" id="KW-0802">TPR repeat</keyword>